<dbReference type="HOGENOM" id="CLU_485008_0_0_1"/>
<feature type="compositionally biased region" description="Polar residues" evidence="1">
    <location>
        <begin position="46"/>
        <end position="59"/>
    </location>
</feature>
<protein>
    <submittedName>
        <fullName evidence="2">Uncharacterized protein</fullName>
    </submittedName>
</protein>
<evidence type="ECO:0000313" key="3">
    <source>
        <dbReference type="Proteomes" id="UP000006757"/>
    </source>
</evidence>
<gene>
    <name evidence="2" type="ORF">A1Q2_07318</name>
</gene>
<reference evidence="2 3" key="1">
    <citation type="journal article" date="2012" name="Eukaryot. Cell">
        <title>Genome sequence of the Trichosporon asahii environmental strain CBS 8904.</title>
        <authorList>
            <person name="Yang R.Y."/>
            <person name="Li H.T."/>
            <person name="Zhu H."/>
            <person name="Zhou G.P."/>
            <person name="Wang M."/>
            <person name="Wang L."/>
        </authorList>
    </citation>
    <scope>NUCLEOTIDE SEQUENCE [LARGE SCALE GENOMIC DNA]</scope>
    <source>
        <strain evidence="2 3">CBS 8904</strain>
    </source>
</reference>
<proteinExistence type="predicted"/>
<comment type="caution">
    <text evidence="2">The sequence shown here is derived from an EMBL/GenBank/DDBJ whole genome shotgun (WGS) entry which is preliminary data.</text>
</comment>
<organism evidence="2 3">
    <name type="scientific">Trichosporon asahii var. asahii (strain CBS 8904)</name>
    <name type="common">Yeast</name>
    <dbReference type="NCBI Taxonomy" id="1220162"/>
    <lineage>
        <taxon>Eukaryota</taxon>
        <taxon>Fungi</taxon>
        <taxon>Dikarya</taxon>
        <taxon>Basidiomycota</taxon>
        <taxon>Agaricomycotina</taxon>
        <taxon>Tremellomycetes</taxon>
        <taxon>Trichosporonales</taxon>
        <taxon>Trichosporonaceae</taxon>
        <taxon>Trichosporon</taxon>
    </lineage>
</organism>
<keyword evidence="3" id="KW-1185">Reference proteome</keyword>
<dbReference type="EMBL" id="AMBO01000391">
    <property type="protein sequence ID" value="EKC98304.1"/>
    <property type="molecule type" value="Genomic_DNA"/>
</dbReference>
<dbReference type="Proteomes" id="UP000006757">
    <property type="component" value="Unassembled WGS sequence"/>
</dbReference>
<dbReference type="InParanoid" id="K1V309"/>
<accession>K1V309</accession>
<evidence type="ECO:0000313" key="2">
    <source>
        <dbReference type="EMBL" id="EKC98304.1"/>
    </source>
</evidence>
<feature type="region of interest" description="Disordered" evidence="1">
    <location>
        <begin position="30"/>
        <end position="59"/>
    </location>
</feature>
<sequence>MMAHHPPHSHRQSKHTLLPLAYTMHRRTSPLLTTHTPRRGAPRHNSPVTSNVSQSPSFLRFPSSTTKLIRLLRWLSRGPNPWDRSRTLASSALRPHRRTSEEDSAAVMESGCTFPECCYQARGPGSGPNLRPHHGCRCPFAADRGPVRMLCGAHGQLALAAKRFCKLSEAEYLYYLSKVLGMVVITKPCTGPNCSNLLPPFYPASLLFVCGGEYLWKSHLTDSQDISLCHTCEGAHKRSLRKHEAEAKEDLGQAFIIEAPLIHVSERALPCADKTALDCPGTALASTSRATSKAKLSVRGARGSIWKLSIISPDCTPPYGDDCYPGQPPPPQLGYAAGHASRRVLGGGHLIVHRRSGGTLGLSYHASFKGKNVPDGTFAKMATAFRNGNSIRFGLHHTGIAPSTSTKDRPFAAWSVRAAGGARQARSSPLVLYPFVARTLVDHPCLWATTTARARSADRFAALDGVFSGRRTTAEMFLKALYQANKDVADAYAAKVVGQAESSMSPLKATDACGSHAVKVKRCQEEPQRGPDLRRLLPMTMARTFLKAQYEMEVQSIESAED</sequence>
<evidence type="ECO:0000256" key="1">
    <source>
        <dbReference type="SAM" id="MobiDB-lite"/>
    </source>
</evidence>
<name>K1V309_TRIAC</name>
<dbReference type="AlphaFoldDB" id="K1V309"/>